<evidence type="ECO:0000313" key="4">
    <source>
        <dbReference type="Proteomes" id="UP001642409"/>
    </source>
</evidence>
<proteinExistence type="predicted"/>
<protein>
    <submittedName>
        <fullName evidence="3">Hypothetical_protein</fullName>
    </submittedName>
</protein>
<name>A0AA86RR90_9EUKA</name>
<feature type="compositionally biased region" description="Basic residues" evidence="1">
    <location>
        <begin position="77"/>
        <end position="94"/>
    </location>
</feature>
<accession>A0AA86RR90</accession>
<dbReference type="EMBL" id="CAXDID020000015">
    <property type="protein sequence ID" value="CAL5982826.1"/>
    <property type="molecule type" value="Genomic_DNA"/>
</dbReference>
<comment type="caution">
    <text evidence="2">The sequence shown here is derived from an EMBL/GenBank/DDBJ whole genome shotgun (WGS) entry which is preliminary data.</text>
</comment>
<gene>
    <name evidence="2" type="ORF">HINF_LOCUS64224</name>
    <name evidence="3" type="ORF">HINF_LOCUS7324</name>
</gene>
<organism evidence="2">
    <name type="scientific">Hexamita inflata</name>
    <dbReference type="NCBI Taxonomy" id="28002"/>
    <lineage>
        <taxon>Eukaryota</taxon>
        <taxon>Metamonada</taxon>
        <taxon>Diplomonadida</taxon>
        <taxon>Hexamitidae</taxon>
        <taxon>Hexamitinae</taxon>
        <taxon>Hexamita</taxon>
    </lineage>
</organism>
<feature type="region of interest" description="Disordered" evidence="1">
    <location>
        <begin position="69"/>
        <end position="123"/>
    </location>
</feature>
<sequence>MLIQQQYIICTINISNQYKHIEIDVEQPSANRFASLADSDVQFQRTDNYIHEKGMMKVATQSPIKEVSLQSQDIKTLKKPTRQRLKRSPLKQQKKATINWRTRPQRNNLTTQPDQSNPQCERQ</sequence>
<dbReference type="AlphaFoldDB" id="A0AA86RR90"/>
<dbReference type="EMBL" id="CATOUU010001174">
    <property type="protein sequence ID" value="CAI9976579.1"/>
    <property type="molecule type" value="Genomic_DNA"/>
</dbReference>
<evidence type="ECO:0000313" key="2">
    <source>
        <dbReference type="EMBL" id="CAI9976579.1"/>
    </source>
</evidence>
<dbReference type="Proteomes" id="UP001642409">
    <property type="component" value="Unassembled WGS sequence"/>
</dbReference>
<reference evidence="3 4" key="2">
    <citation type="submission" date="2024-07" db="EMBL/GenBank/DDBJ databases">
        <authorList>
            <person name="Akdeniz Z."/>
        </authorList>
    </citation>
    <scope>NUCLEOTIDE SEQUENCE [LARGE SCALE GENOMIC DNA]</scope>
</reference>
<evidence type="ECO:0000256" key="1">
    <source>
        <dbReference type="SAM" id="MobiDB-lite"/>
    </source>
</evidence>
<keyword evidence="4" id="KW-1185">Reference proteome</keyword>
<evidence type="ECO:0000313" key="3">
    <source>
        <dbReference type="EMBL" id="CAL5982826.1"/>
    </source>
</evidence>
<reference evidence="2" key="1">
    <citation type="submission" date="2023-06" db="EMBL/GenBank/DDBJ databases">
        <authorList>
            <person name="Kurt Z."/>
        </authorList>
    </citation>
    <scope>NUCLEOTIDE SEQUENCE</scope>
</reference>
<feature type="compositionally biased region" description="Polar residues" evidence="1">
    <location>
        <begin position="95"/>
        <end position="123"/>
    </location>
</feature>